<dbReference type="EMBL" id="FQUZ01000006">
    <property type="protein sequence ID" value="SHE71029.1"/>
    <property type="molecule type" value="Genomic_DNA"/>
</dbReference>
<gene>
    <name evidence="1" type="ORF">SAMN02745117_00697</name>
</gene>
<organism evidence="1 2">
    <name type="scientific">Lampropedia hyalina DSM 16112</name>
    <dbReference type="NCBI Taxonomy" id="1122156"/>
    <lineage>
        <taxon>Bacteria</taxon>
        <taxon>Pseudomonadati</taxon>
        <taxon>Pseudomonadota</taxon>
        <taxon>Betaproteobacteria</taxon>
        <taxon>Burkholderiales</taxon>
        <taxon>Comamonadaceae</taxon>
        <taxon>Lampropedia</taxon>
    </lineage>
</organism>
<evidence type="ECO:0000313" key="2">
    <source>
        <dbReference type="Proteomes" id="UP000184327"/>
    </source>
</evidence>
<accession>A0A1M4VPY9</accession>
<proteinExistence type="predicted"/>
<name>A0A1M4VPY9_9BURK</name>
<keyword evidence="2" id="KW-1185">Reference proteome</keyword>
<protein>
    <submittedName>
        <fullName evidence="1">Uncharacterized protein</fullName>
    </submittedName>
</protein>
<evidence type="ECO:0000313" key="1">
    <source>
        <dbReference type="EMBL" id="SHE71029.1"/>
    </source>
</evidence>
<sequence>MHRFSFQKTYRLGLMAAAISMVGCGGGDGTSEHATPSVVVNLPDFVIDQHTQGNALVQNLGAFPAHINPSQSNMVFRAELLLKDYLAVNRYGHFAIVLRCDPGVIREKVLGQGYIGGYLYDRDATSYLETWFNTYEVGDYLDNIVFHEQRAPDGSLKDHVRYQLTVESLVEEPNRYLRFAITDQAGFHFDTGYVADPNKVFNPAHNCLTVGHVFETSLQGWSIEFSNPTLEYIPRD</sequence>
<dbReference type="RefSeq" id="WP_143164401.1">
    <property type="nucleotide sequence ID" value="NZ_FQUZ01000006.1"/>
</dbReference>
<reference evidence="1 2" key="1">
    <citation type="submission" date="2016-11" db="EMBL/GenBank/DDBJ databases">
        <authorList>
            <person name="Jaros S."/>
            <person name="Januszkiewicz K."/>
            <person name="Wedrychowicz H."/>
        </authorList>
    </citation>
    <scope>NUCLEOTIDE SEQUENCE [LARGE SCALE GENOMIC DNA]</scope>
    <source>
        <strain evidence="1 2">DSM 16112</strain>
    </source>
</reference>
<dbReference type="Proteomes" id="UP000184327">
    <property type="component" value="Unassembled WGS sequence"/>
</dbReference>
<dbReference type="STRING" id="1122156.SAMN02745117_00697"/>
<dbReference type="PROSITE" id="PS51257">
    <property type="entry name" value="PROKAR_LIPOPROTEIN"/>
    <property type="match status" value="1"/>
</dbReference>
<dbReference type="AlphaFoldDB" id="A0A1M4VPY9"/>